<feature type="transmembrane region" description="Helical" evidence="5">
    <location>
        <begin position="67"/>
        <end position="85"/>
    </location>
</feature>
<evidence type="ECO:0000256" key="1">
    <source>
        <dbReference type="ARBA" id="ARBA00004127"/>
    </source>
</evidence>
<dbReference type="InterPro" id="IPR051337">
    <property type="entry name" value="OPA_Antiporter"/>
</dbReference>
<evidence type="ECO:0000256" key="2">
    <source>
        <dbReference type="ARBA" id="ARBA00022692"/>
    </source>
</evidence>
<feature type="transmembrane region" description="Helical" evidence="5">
    <location>
        <begin position="186"/>
        <end position="206"/>
    </location>
</feature>
<dbReference type="GO" id="GO:0035435">
    <property type="term" value="P:phosphate ion transmembrane transport"/>
    <property type="evidence" value="ECO:0007669"/>
    <property type="project" value="TreeGrafter"/>
</dbReference>
<sequence>MAQGQIEPAEPGSKAKFTFWHGATVALLVLGYSGYYFCRSDLSVVLPALIKDLAQHGITPNQAQIRLGFIASLGTVAYAFGKFFSGPLADTGGGRRNFLGGMAGSIFFTIIFALSGGFPLFTLAWIGNRLFQSQGWAGLVRVSSRWFSYSSYGSVMAVVSLSFLFGDAACRWMMSELLARGVGWRGVFYFSAGSLAVLLVTNALLLREGPEERGLPTPEVNPRNVYADEGQAGGDEQGGVGAILRPLLTSFAFWLVCALAFGTTLLRETFNLWTPTYFVQFVGLSASVAASRSALFPLCGGVSVLLGGFLSDKLGSNGRNVLVVAGMAACTVCLVMFWHVPSHGAAWEPSLLVGLVGFTLLGPYSYLAGAMSLDFGGTRGSATAAGIIDGFGYMAGWLSGDTVARISVHFGWRDTFLCLAAVSFVTALVGMVLTAHGRGRKLRDA</sequence>
<dbReference type="InterPro" id="IPR036259">
    <property type="entry name" value="MFS_trans_sf"/>
</dbReference>
<evidence type="ECO:0000256" key="4">
    <source>
        <dbReference type="ARBA" id="ARBA00023136"/>
    </source>
</evidence>
<protein>
    <submittedName>
        <fullName evidence="7">Glycerol-3-phosphate transporter</fullName>
    </submittedName>
</protein>
<dbReference type="InterPro" id="IPR000849">
    <property type="entry name" value="Sugar_P_transporter"/>
</dbReference>
<dbReference type="PIRSF" id="PIRSF002808">
    <property type="entry name" value="Hexose_phosphate_transp"/>
    <property type="match status" value="1"/>
</dbReference>
<dbReference type="AlphaFoldDB" id="A0A2N9LQA8"/>
<dbReference type="Proteomes" id="UP000239735">
    <property type="component" value="Unassembled WGS sequence"/>
</dbReference>
<keyword evidence="3 5" id="KW-1133">Transmembrane helix</keyword>
<organism evidence="7 8">
    <name type="scientific">Candidatus Sulfuritelmatomonas gaucii</name>
    <dbReference type="NCBI Taxonomy" id="2043161"/>
    <lineage>
        <taxon>Bacteria</taxon>
        <taxon>Pseudomonadati</taxon>
        <taxon>Acidobacteriota</taxon>
        <taxon>Terriglobia</taxon>
        <taxon>Terriglobales</taxon>
        <taxon>Acidobacteriaceae</taxon>
        <taxon>Candidatus Sulfuritelmatomonas</taxon>
    </lineage>
</organism>
<name>A0A2N9LQA8_9BACT</name>
<dbReference type="InterPro" id="IPR020846">
    <property type="entry name" value="MFS_dom"/>
</dbReference>
<dbReference type="PANTHER" id="PTHR43826:SF8">
    <property type="entry name" value="MAJOR FACILITATOR SUPERFAMILY (MFS) PROFILE DOMAIN-CONTAINING PROTEIN"/>
    <property type="match status" value="1"/>
</dbReference>
<feature type="transmembrane region" description="Helical" evidence="5">
    <location>
        <begin position="247"/>
        <end position="266"/>
    </location>
</feature>
<dbReference type="PROSITE" id="PS50850">
    <property type="entry name" value="MFS"/>
    <property type="match status" value="1"/>
</dbReference>
<feature type="transmembrane region" description="Helical" evidence="5">
    <location>
        <begin position="321"/>
        <end position="340"/>
    </location>
</feature>
<feature type="transmembrane region" description="Helical" evidence="5">
    <location>
        <begin position="105"/>
        <end position="126"/>
    </location>
</feature>
<evidence type="ECO:0000256" key="5">
    <source>
        <dbReference type="SAM" id="Phobius"/>
    </source>
</evidence>
<dbReference type="InterPro" id="IPR011701">
    <property type="entry name" value="MFS"/>
</dbReference>
<feature type="transmembrane region" description="Helical" evidence="5">
    <location>
        <begin position="380"/>
        <end position="398"/>
    </location>
</feature>
<proteinExistence type="predicted"/>
<dbReference type="SUPFAM" id="SSF103473">
    <property type="entry name" value="MFS general substrate transporter"/>
    <property type="match status" value="1"/>
</dbReference>
<dbReference type="GO" id="GO:0012505">
    <property type="term" value="C:endomembrane system"/>
    <property type="evidence" value="ECO:0007669"/>
    <property type="project" value="UniProtKB-SubCell"/>
</dbReference>
<keyword evidence="4 5" id="KW-0472">Membrane</keyword>
<dbReference type="Gene3D" id="1.20.1250.20">
    <property type="entry name" value="MFS general substrate transporter like domains"/>
    <property type="match status" value="2"/>
</dbReference>
<feature type="transmembrane region" description="Helical" evidence="5">
    <location>
        <begin position="19"/>
        <end position="38"/>
    </location>
</feature>
<evidence type="ECO:0000313" key="7">
    <source>
        <dbReference type="EMBL" id="SPE25428.1"/>
    </source>
</evidence>
<evidence type="ECO:0000259" key="6">
    <source>
        <dbReference type="PROSITE" id="PS50850"/>
    </source>
</evidence>
<feature type="transmembrane region" description="Helical" evidence="5">
    <location>
        <begin position="146"/>
        <end position="166"/>
    </location>
</feature>
<evidence type="ECO:0000256" key="3">
    <source>
        <dbReference type="ARBA" id="ARBA00022989"/>
    </source>
</evidence>
<feature type="transmembrane region" description="Helical" evidence="5">
    <location>
        <begin position="410"/>
        <end position="433"/>
    </location>
</feature>
<evidence type="ECO:0000313" key="8">
    <source>
        <dbReference type="Proteomes" id="UP000239735"/>
    </source>
</evidence>
<dbReference type="GO" id="GO:0016020">
    <property type="term" value="C:membrane"/>
    <property type="evidence" value="ECO:0007669"/>
    <property type="project" value="InterPro"/>
</dbReference>
<dbReference type="PANTHER" id="PTHR43826">
    <property type="entry name" value="GLUCOSE-6-PHOSPHATE EXCHANGER SLC37A4"/>
    <property type="match status" value="1"/>
</dbReference>
<dbReference type="EMBL" id="OKRB01000108">
    <property type="protein sequence ID" value="SPE25428.1"/>
    <property type="molecule type" value="Genomic_DNA"/>
</dbReference>
<reference evidence="8" key="1">
    <citation type="submission" date="2018-02" db="EMBL/GenBank/DDBJ databases">
        <authorList>
            <person name="Hausmann B."/>
        </authorList>
    </citation>
    <scope>NUCLEOTIDE SEQUENCE [LARGE SCALE GENOMIC DNA]</scope>
    <source>
        <strain evidence="8">Peat soil MAG SbA5</strain>
    </source>
</reference>
<accession>A0A2N9LQA8</accession>
<dbReference type="Pfam" id="PF07690">
    <property type="entry name" value="MFS_1"/>
    <property type="match status" value="1"/>
</dbReference>
<dbReference type="GO" id="GO:0061513">
    <property type="term" value="F:glucose 6-phosphate:phosphate antiporter activity"/>
    <property type="evidence" value="ECO:0007669"/>
    <property type="project" value="TreeGrafter"/>
</dbReference>
<keyword evidence="2 5" id="KW-0812">Transmembrane</keyword>
<feature type="transmembrane region" description="Helical" evidence="5">
    <location>
        <begin position="278"/>
        <end position="309"/>
    </location>
</feature>
<feature type="domain" description="Major facilitator superfamily (MFS) profile" evidence="6">
    <location>
        <begin position="19"/>
        <end position="438"/>
    </location>
</feature>
<gene>
    <name evidence="7" type="ORF">SBA5_50017</name>
</gene>
<feature type="transmembrane region" description="Helical" evidence="5">
    <location>
        <begin position="346"/>
        <end position="368"/>
    </location>
</feature>
<comment type="subcellular location">
    <subcellularLocation>
        <location evidence="1">Endomembrane system</location>
        <topology evidence="1">Multi-pass membrane protein</topology>
    </subcellularLocation>
</comment>